<reference evidence="1 2" key="1">
    <citation type="submission" date="2023-09" db="EMBL/GenBank/DDBJ databases">
        <authorList>
            <person name="Wang M."/>
        </authorList>
    </citation>
    <scope>NUCLEOTIDE SEQUENCE [LARGE SCALE GENOMIC DNA]</scope>
    <source>
        <strain evidence="1">GT-2023</strain>
        <tissue evidence="1">Liver</tissue>
    </source>
</reference>
<accession>A0ABR3NQN3</accession>
<evidence type="ECO:0000313" key="1">
    <source>
        <dbReference type="EMBL" id="KAL1278830.1"/>
    </source>
</evidence>
<evidence type="ECO:0000313" key="2">
    <source>
        <dbReference type="Proteomes" id="UP001558613"/>
    </source>
</evidence>
<dbReference type="Proteomes" id="UP001558613">
    <property type="component" value="Unassembled WGS sequence"/>
</dbReference>
<protein>
    <recommendedName>
        <fullName evidence="3">Reverse transcriptase domain-containing protein</fullName>
    </recommendedName>
</protein>
<keyword evidence="2" id="KW-1185">Reference proteome</keyword>
<dbReference type="PANTHER" id="PTHR47027">
    <property type="entry name" value="REVERSE TRANSCRIPTASE DOMAIN-CONTAINING PROTEIN"/>
    <property type="match status" value="1"/>
</dbReference>
<name>A0ABR3NQN3_9TELE</name>
<dbReference type="PANTHER" id="PTHR47027:SF20">
    <property type="entry name" value="REVERSE TRANSCRIPTASE-LIKE PROTEIN WITH RNA-DIRECTED DNA POLYMERASE DOMAIN"/>
    <property type="match status" value="1"/>
</dbReference>
<sequence>MIFSLRQLQEKCQEQRQPLYITFIDLTKAFDLAGKACGVKQGCVLAPTLFGIFFSLLLRHAFSQSEDGVFIRTRSDGNLFNLAHLRAKTKVRRVLVREMMFADDVALTAHSEEALRTSIKLSEGKREDQWKEKRQHRQQRAESVPKEVATGFTCSNCNRLCRSRIGLFSHSKYCNPTSD</sequence>
<evidence type="ECO:0008006" key="3">
    <source>
        <dbReference type="Google" id="ProtNLM"/>
    </source>
</evidence>
<dbReference type="EMBL" id="JAYMGO010000003">
    <property type="protein sequence ID" value="KAL1278830.1"/>
    <property type="molecule type" value="Genomic_DNA"/>
</dbReference>
<organism evidence="1 2">
    <name type="scientific">Cirrhinus molitorella</name>
    <name type="common">mud carp</name>
    <dbReference type="NCBI Taxonomy" id="172907"/>
    <lineage>
        <taxon>Eukaryota</taxon>
        <taxon>Metazoa</taxon>
        <taxon>Chordata</taxon>
        <taxon>Craniata</taxon>
        <taxon>Vertebrata</taxon>
        <taxon>Euteleostomi</taxon>
        <taxon>Actinopterygii</taxon>
        <taxon>Neopterygii</taxon>
        <taxon>Teleostei</taxon>
        <taxon>Ostariophysi</taxon>
        <taxon>Cypriniformes</taxon>
        <taxon>Cyprinidae</taxon>
        <taxon>Labeoninae</taxon>
        <taxon>Labeonini</taxon>
        <taxon>Cirrhinus</taxon>
    </lineage>
</organism>
<comment type="caution">
    <text evidence="1">The sequence shown here is derived from an EMBL/GenBank/DDBJ whole genome shotgun (WGS) entry which is preliminary data.</text>
</comment>
<gene>
    <name evidence="1" type="ORF">QQF64_025503</name>
</gene>
<proteinExistence type="predicted"/>